<keyword evidence="7" id="KW-0028">Amino-acid biosynthesis</keyword>
<evidence type="ECO:0000256" key="5">
    <source>
        <dbReference type="ARBA" id="ARBA00023268"/>
    </source>
</evidence>
<comment type="catalytic activity">
    <reaction evidence="7">
        <text>N(2)-acetyl-L-ornithine + L-glutamate = N-acetyl-L-glutamate + L-ornithine</text>
        <dbReference type="Rhea" id="RHEA:15349"/>
        <dbReference type="ChEBI" id="CHEBI:29985"/>
        <dbReference type="ChEBI" id="CHEBI:44337"/>
        <dbReference type="ChEBI" id="CHEBI:46911"/>
        <dbReference type="ChEBI" id="CHEBI:57805"/>
        <dbReference type="EC" id="2.3.1.35"/>
    </reaction>
</comment>
<dbReference type="Pfam" id="PF00300">
    <property type="entry name" value="His_Phos_1"/>
    <property type="match status" value="1"/>
</dbReference>
<feature type="binding site" evidence="7">
    <location>
        <position position="243"/>
    </location>
    <ligand>
        <name>substrate</name>
    </ligand>
</feature>
<comment type="subunit">
    <text evidence="7">Heterodimer of an alpha and a beta chain.</text>
</comment>
<dbReference type="GO" id="GO:0004358">
    <property type="term" value="F:L-glutamate N-acetyltransferase activity, acting on acetyl-L-ornithine as donor"/>
    <property type="evidence" value="ECO:0007669"/>
    <property type="project" value="UniProtKB-UniRule"/>
</dbReference>
<dbReference type="EC" id="2.3.1.35" evidence="7"/>
<keyword evidence="7" id="KW-0150">Chloroplast</keyword>
<dbReference type="Proteomes" id="UP000236161">
    <property type="component" value="Unassembled WGS sequence"/>
</dbReference>
<evidence type="ECO:0000256" key="4">
    <source>
        <dbReference type="ARBA" id="ARBA00022813"/>
    </source>
</evidence>
<dbReference type="GO" id="GO:0006592">
    <property type="term" value="P:ornithine biosynthetic process"/>
    <property type="evidence" value="ECO:0007669"/>
    <property type="project" value="TreeGrafter"/>
</dbReference>
<dbReference type="InterPro" id="IPR042195">
    <property type="entry name" value="ArgJ_beta_C"/>
</dbReference>
<comment type="pathway">
    <text evidence="7">Amino-acid biosynthesis; L-arginine biosynthesis; N(2)-acetyl-L-ornithine from L-glutamate: step 1/4.</text>
</comment>
<comment type="subcellular location">
    <subcellularLocation>
        <location evidence="7">Plastid</location>
        <location evidence="7">Chloroplast</location>
    </subcellularLocation>
</comment>
<comment type="catalytic activity">
    <reaction evidence="7">
        <text>L-glutamate + acetyl-CoA = N-acetyl-L-glutamate + CoA + H(+)</text>
        <dbReference type="Rhea" id="RHEA:24292"/>
        <dbReference type="ChEBI" id="CHEBI:15378"/>
        <dbReference type="ChEBI" id="CHEBI:29985"/>
        <dbReference type="ChEBI" id="CHEBI:44337"/>
        <dbReference type="ChEBI" id="CHEBI:57287"/>
        <dbReference type="ChEBI" id="CHEBI:57288"/>
        <dbReference type="EC" id="2.3.1.1"/>
    </reaction>
</comment>
<keyword evidence="9" id="KW-1185">Reference proteome</keyword>
<dbReference type="GO" id="GO:0004042">
    <property type="term" value="F:L-glutamate N-acetyltransferase activity"/>
    <property type="evidence" value="ECO:0007669"/>
    <property type="project" value="UniProtKB-UniRule"/>
</dbReference>
<dbReference type="GO" id="GO:0009507">
    <property type="term" value="C:chloroplast"/>
    <property type="evidence" value="ECO:0007669"/>
    <property type="project" value="UniProtKB-SubCell"/>
</dbReference>
<keyword evidence="7" id="KW-0934">Plastid</keyword>
<keyword evidence="6 7" id="KW-0012">Acyltransferase</keyword>
<comment type="function">
    <text evidence="7">Catalyzes two activities which are involved in the cyclic version of arginine biosynthesis: the synthesis of acetylglutamate from glutamate and acetyl-CoA, and of ornithine by transacetylation between acetylornithine and glutamate.</text>
</comment>
<dbReference type="Gene3D" id="3.10.20.340">
    <property type="entry name" value="ArgJ beta chain, C-terminal domain"/>
    <property type="match status" value="1"/>
</dbReference>
<evidence type="ECO:0000256" key="1">
    <source>
        <dbReference type="ARBA" id="ARBA00006774"/>
    </source>
</evidence>
<evidence type="ECO:0000256" key="2">
    <source>
        <dbReference type="ARBA" id="ARBA00022571"/>
    </source>
</evidence>
<dbReference type="InterPro" id="IPR029033">
    <property type="entry name" value="His_PPase_superfam"/>
</dbReference>
<dbReference type="SUPFAM" id="SSF56266">
    <property type="entry name" value="DmpA/ArgJ-like"/>
    <property type="match status" value="1"/>
</dbReference>
<dbReference type="SMART" id="SM00855">
    <property type="entry name" value="PGAM"/>
    <property type="match status" value="1"/>
</dbReference>
<reference evidence="8 9" key="1">
    <citation type="journal article" date="2017" name="Nature">
        <title>The Apostasia genome and the evolution of orchids.</title>
        <authorList>
            <person name="Zhang G.Q."/>
            <person name="Liu K.W."/>
            <person name="Li Z."/>
            <person name="Lohaus R."/>
            <person name="Hsiao Y.Y."/>
            <person name="Niu S.C."/>
            <person name="Wang J.Y."/>
            <person name="Lin Y.C."/>
            <person name="Xu Q."/>
            <person name="Chen L.J."/>
            <person name="Yoshida K."/>
            <person name="Fujiwara S."/>
            <person name="Wang Z.W."/>
            <person name="Zhang Y.Q."/>
            <person name="Mitsuda N."/>
            <person name="Wang M."/>
            <person name="Liu G.H."/>
            <person name="Pecoraro L."/>
            <person name="Huang H.X."/>
            <person name="Xiao X.J."/>
            <person name="Lin M."/>
            <person name="Wu X.Y."/>
            <person name="Wu W.L."/>
            <person name="Chen Y.Y."/>
            <person name="Chang S.B."/>
            <person name="Sakamoto S."/>
            <person name="Ohme-Takagi M."/>
            <person name="Yagi M."/>
            <person name="Zeng S.J."/>
            <person name="Shen C.Y."/>
            <person name="Yeh C.M."/>
            <person name="Luo Y.B."/>
            <person name="Tsai W.C."/>
            <person name="Van de Peer Y."/>
            <person name="Liu Z.J."/>
        </authorList>
    </citation>
    <scope>NUCLEOTIDE SEQUENCE [LARGE SCALE GENOMIC DNA]</scope>
    <source>
        <strain evidence="9">cv. Shenzhen</strain>
        <tissue evidence="8">Stem</tissue>
    </source>
</reference>
<dbReference type="PANTHER" id="PTHR23100:SF0">
    <property type="entry name" value="ARGININE BIOSYNTHESIS BIFUNCTIONAL PROTEIN ARGJ, MITOCHONDRIAL"/>
    <property type="match status" value="1"/>
</dbReference>
<evidence type="ECO:0000256" key="7">
    <source>
        <dbReference type="HAMAP-Rule" id="MF_03124"/>
    </source>
</evidence>
<organism evidence="8 9">
    <name type="scientific">Apostasia shenzhenica</name>
    <dbReference type="NCBI Taxonomy" id="1088818"/>
    <lineage>
        <taxon>Eukaryota</taxon>
        <taxon>Viridiplantae</taxon>
        <taxon>Streptophyta</taxon>
        <taxon>Embryophyta</taxon>
        <taxon>Tracheophyta</taxon>
        <taxon>Spermatophyta</taxon>
        <taxon>Magnoliopsida</taxon>
        <taxon>Liliopsida</taxon>
        <taxon>Asparagales</taxon>
        <taxon>Orchidaceae</taxon>
        <taxon>Apostasioideae</taxon>
        <taxon>Apostasia</taxon>
    </lineage>
</organism>
<dbReference type="InterPro" id="IPR016117">
    <property type="entry name" value="ArgJ-like_dom_sf"/>
</dbReference>
<accession>A0A2I0AJP6</accession>
<feature type="chain" id="PRO_5023546927" description="Arginine biosynthesis bifunctional protein ArgJ beta chain" evidence="7">
    <location>
        <begin position="189"/>
        <end position="548"/>
    </location>
</feature>
<protein>
    <recommendedName>
        <fullName evidence="7">Arginine biosynthesis bifunctional protein ArgJ, chloroplastic</fullName>
    </recommendedName>
    <domain>
        <recommendedName>
            <fullName evidence="7">Glutamate N-acetyltransferase</fullName>
            <shortName evidence="7">GAT</shortName>
            <ecNumber evidence="7">2.3.1.35</ecNumber>
        </recommendedName>
        <alternativeName>
            <fullName evidence="7">Ornithine acetyltransferase</fullName>
            <shortName evidence="7">OATase</shortName>
        </alternativeName>
        <alternativeName>
            <fullName evidence="7">Ornithine transacetylase</fullName>
        </alternativeName>
    </domain>
    <domain>
        <recommendedName>
            <fullName evidence="7">Amino-acid acetyltransferase</fullName>
            <ecNumber evidence="7">2.3.1.1</ecNumber>
        </recommendedName>
        <alternativeName>
            <fullName evidence="7">N-acetylglutamate synthase</fullName>
            <shortName evidence="7">AGS</shortName>
        </alternativeName>
    </domain>
    <component>
        <recommendedName>
            <fullName evidence="7">Arginine biosynthesis bifunctional protein ArgJ alpha chain</fullName>
        </recommendedName>
    </component>
    <component>
        <recommendedName>
            <fullName evidence="7">Arginine biosynthesis bifunctional protein ArgJ beta chain</fullName>
        </recommendedName>
    </component>
</protein>
<keyword evidence="4 7" id="KW-0068">Autocatalytic cleavage</keyword>
<comment type="caution">
    <text evidence="7">Lacks conserved residue(s) required for the propagation of feature annotation.</text>
</comment>
<name>A0A2I0AJP6_9ASPA</name>
<dbReference type="HAMAP" id="MF_01106">
    <property type="entry name" value="ArgJ"/>
    <property type="match status" value="1"/>
</dbReference>
<comment type="pathway">
    <text evidence="7">Amino-acid biosynthesis; L-arginine biosynthesis; L-ornithine and N-acetyl-L-glutamate from L-glutamate and N(2)-acetyl-L-ornithine (cyclic): step 1/1.</text>
</comment>
<dbReference type="OrthoDB" id="2017946at2759"/>
<dbReference type="Gene3D" id="3.60.70.12">
    <property type="entry name" value="L-amino peptidase D-ALA esterase/amidase"/>
    <property type="match status" value="2"/>
</dbReference>
<dbReference type="PANTHER" id="PTHR23100">
    <property type="entry name" value="ARGININE BIOSYNTHESIS BIFUNCTIONAL PROTEIN ARGJ"/>
    <property type="match status" value="1"/>
</dbReference>
<proteinExistence type="inferred from homology"/>
<evidence type="ECO:0000313" key="9">
    <source>
        <dbReference type="Proteomes" id="UP000236161"/>
    </source>
</evidence>
<dbReference type="InterPro" id="IPR013078">
    <property type="entry name" value="His_Pase_superF_clade-1"/>
</dbReference>
<sequence>MVLSLSRPISLGAYEKFWCLDGSSRHRKRVSSIVCMDVDAPSRFIPTAPILVPEGPWKQIPGGVTAAKGFKAAGIFGGLRAKGEKPDLALARAVLINAGQANAATGDAGYHDVVECAHSVAKLLQLNKESVLVQSTGVIGQRIKKEALLKSLPRLLSSLSATVEGADSAAVAITTTDLVSKSVAVEAEVDGDTSTNDSVIALASGLAGLDKISSLNSTEAVQLQACLDSVMQGLAKSIAWDGEGATCLLEVTVSGANNEAEASKIARTVASSSLVKAAVYGRDPNWGRIACAVGYAGIDFDLNALQLSLGDIPLMHSGQPLPFDRAGASSYLRMAGDTHGTVEIHISVGMEASHISSMLPLHCCKIIHLVRHAQGIHNVEGEKNHNAYLKEELFDARLTPRGWKQVDNLRKHVIACGLSKKIDLVITSPLLRTMQTAAGVFGGQSLVDGVKGPPLMVENVGNSDHLAISSLDCPPFIAVEACREHLGVHPCDRRRTISDYKKLFPAVDFSLVNSTFDYIRLEQVKWVENYGGFSLGFGKRPVANGSEE</sequence>
<dbReference type="AlphaFoldDB" id="A0A2I0AJP6"/>
<dbReference type="Gene3D" id="3.40.50.1240">
    <property type="entry name" value="Phosphoglycerate mutase-like"/>
    <property type="match status" value="1"/>
</dbReference>
<keyword evidence="2 7" id="KW-0055">Arginine biosynthesis</keyword>
<gene>
    <name evidence="8" type="ORF">AXF42_Ash012059</name>
</gene>
<evidence type="ECO:0000256" key="6">
    <source>
        <dbReference type="ARBA" id="ARBA00023315"/>
    </source>
</evidence>
<comment type="similarity">
    <text evidence="1 7">Belongs to the ArgJ family.</text>
</comment>
<keyword evidence="5 7" id="KW-0511">Multifunctional enzyme</keyword>
<dbReference type="UniPathway" id="UPA00068">
    <property type="reaction ID" value="UER00106"/>
</dbReference>
<dbReference type="Pfam" id="PF01960">
    <property type="entry name" value="ArgJ"/>
    <property type="match status" value="1"/>
</dbReference>
<dbReference type="InterPro" id="IPR002813">
    <property type="entry name" value="Arg_biosynth_ArgJ"/>
</dbReference>
<dbReference type="GO" id="GO:0006526">
    <property type="term" value="P:L-arginine biosynthetic process"/>
    <property type="evidence" value="ECO:0007669"/>
    <property type="project" value="UniProtKB-UniRule"/>
</dbReference>
<evidence type="ECO:0000256" key="3">
    <source>
        <dbReference type="ARBA" id="ARBA00022679"/>
    </source>
</evidence>
<evidence type="ECO:0000313" key="8">
    <source>
        <dbReference type="EMBL" id="PKA55767.1"/>
    </source>
</evidence>
<feature type="chain" id="PRO_5023546926" description="Arginine biosynthesis bifunctional protein ArgJ alpha chain" evidence="7">
    <location>
        <begin position="1"/>
        <end position="189"/>
    </location>
</feature>
<dbReference type="SUPFAM" id="SSF53254">
    <property type="entry name" value="Phosphoglycerate mutase-like"/>
    <property type="match status" value="1"/>
</dbReference>
<dbReference type="EC" id="2.3.1.1" evidence="7"/>
<dbReference type="CDD" id="cd07067">
    <property type="entry name" value="HP_PGM_like"/>
    <property type="match status" value="1"/>
</dbReference>
<dbReference type="STRING" id="1088818.A0A2I0AJP6"/>
<dbReference type="EMBL" id="KZ451978">
    <property type="protein sequence ID" value="PKA55767.1"/>
    <property type="molecule type" value="Genomic_DNA"/>
</dbReference>
<keyword evidence="3 7" id="KW-0808">Transferase</keyword>